<dbReference type="InterPro" id="IPR038988">
    <property type="entry name" value="Sas4"/>
</dbReference>
<reference key="2">
    <citation type="submission" date="2011-08" db="EMBL/GenBank/DDBJ databases">
        <title>Genome sequence of Naumovozyma castellii.</title>
        <authorList>
            <person name="Gordon J.L."/>
            <person name="Armisen D."/>
            <person name="Proux-Wera E."/>
            <person name="OhEigeartaigh S.S."/>
            <person name="Byrne K.P."/>
            <person name="Wolfe K.H."/>
        </authorList>
    </citation>
    <scope>NUCLEOTIDE SEQUENCE</scope>
    <source>
        <strain>Type strain:CBS 4309</strain>
    </source>
</reference>
<organism evidence="3 4">
    <name type="scientific">Naumovozyma castellii</name>
    <name type="common">Yeast</name>
    <name type="synonym">Saccharomyces castellii</name>
    <dbReference type="NCBI Taxonomy" id="27288"/>
    <lineage>
        <taxon>Eukaryota</taxon>
        <taxon>Fungi</taxon>
        <taxon>Dikarya</taxon>
        <taxon>Ascomycota</taxon>
        <taxon>Saccharomycotina</taxon>
        <taxon>Saccharomycetes</taxon>
        <taxon>Saccharomycetales</taxon>
        <taxon>Saccharomycetaceae</taxon>
        <taxon>Naumovozyma</taxon>
    </lineage>
</organism>
<dbReference type="Proteomes" id="UP000001640">
    <property type="component" value="Chromosome 2"/>
</dbReference>
<accession>G0VBR8</accession>
<dbReference type="AlphaFoldDB" id="G0VBR8"/>
<dbReference type="HOGENOM" id="CLU_035634_0_0_1"/>
<dbReference type="FunCoup" id="G0VBR8">
    <property type="interactions" value="90"/>
</dbReference>
<dbReference type="GeneID" id="96901954"/>
<evidence type="ECO:0000259" key="2">
    <source>
        <dbReference type="Pfam" id="PF15460"/>
    </source>
</evidence>
<dbReference type="OrthoDB" id="1938992at2759"/>
<name>G0VBR8_NAUCA</name>
<dbReference type="InParanoid" id="G0VBR8"/>
<evidence type="ECO:0000313" key="3">
    <source>
        <dbReference type="EMBL" id="CCC68394.1"/>
    </source>
</evidence>
<dbReference type="EMBL" id="HE576753">
    <property type="protein sequence ID" value="CCC68394.1"/>
    <property type="molecule type" value="Genomic_DNA"/>
</dbReference>
<feature type="region of interest" description="Disordered" evidence="1">
    <location>
        <begin position="1"/>
        <end position="87"/>
    </location>
</feature>
<proteinExistence type="predicted"/>
<dbReference type="KEGG" id="ncs:NCAS_0B03100"/>
<dbReference type="OMA" id="NIRNHRR"/>
<sequence>MMEEIGAQESQSSRSRSRSLRSKNKEEEEENSEKFDFDSDEFEINPTRRLKLITRGGPPVFSKRDNSNKNSTDAGSDKVAKKNKMDASDTKRLITSMILQIDECKLQSPKKNPEIYSDPLPDSLYELFHKRMLRHENRMIEQDVIQGENEAERLTLIAEKLDMVTWPMTLQKVTKINDPTDDDEMTRKRAQTIDSIKFMLEKFNLMKRKSIGLTGIQKATKGKNAKINPLRSWYKIYKRVDRSLIYPEYHSSSDEDEEEMEIDNIRNHRRKLREAQCGGSIIITLKNSSNYAIVAEPLRGPYVVKASGKEKRSWKKLLKGGKKFKYHPPLSNQVATPIRRRKVTFTLNKEVSDGITSSRTASIIKPLQLETNDVSPNDATLHARNTQLVHDLKTTTVIGQISRMSSNSTQKKSIKSTSHSKEYTKLVHDKDISLENDELRKSWGYLPQDKTPILKSTAPQGLFSLIKKGKHLITPPNLFKKNLAPKRLKQRTLPQFKRKIKSTESSIKKPLEDANQIREELAKHLEMGTQN</sequence>
<dbReference type="STRING" id="1064592.G0VBR8"/>
<reference evidence="3 4" key="1">
    <citation type="journal article" date="2011" name="Proc. Natl. Acad. Sci. U.S.A.">
        <title>Evolutionary erosion of yeast sex chromosomes by mating-type switching accidents.</title>
        <authorList>
            <person name="Gordon J.L."/>
            <person name="Armisen D."/>
            <person name="Proux-Wera E."/>
            <person name="Oheigeartaigh S.S."/>
            <person name="Byrne K.P."/>
            <person name="Wolfe K.H."/>
        </authorList>
    </citation>
    <scope>NUCLEOTIDE SEQUENCE [LARGE SCALE GENOMIC DNA]</scope>
    <source>
        <strain evidence="4">ATCC 76901 / BCRC 22586 / CBS 4309 / NBRC 1992 / NRRL Y-12630</strain>
    </source>
</reference>
<dbReference type="eggNOG" id="ENOG502RYH0">
    <property type="taxonomic scope" value="Eukaryota"/>
</dbReference>
<dbReference type="PANTHER" id="PTHR38422">
    <property type="entry name" value="SOMETHING ABOUT SILENCING PROTEIN 4"/>
    <property type="match status" value="1"/>
</dbReference>
<feature type="domain" description="Something about silencing protein 4" evidence="2">
    <location>
        <begin position="118"/>
        <end position="210"/>
    </location>
</feature>
<dbReference type="RefSeq" id="XP_003674768.1">
    <property type="nucleotide sequence ID" value="XM_003674720.1"/>
</dbReference>
<dbReference type="PANTHER" id="PTHR38422:SF1">
    <property type="entry name" value="SOMETHING ABOUT SILENCING PROTEIN 4"/>
    <property type="match status" value="1"/>
</dbReference>
<evidence type="ECO:0000313" key="4">
    <source>
        <dbReference type="Proteomes" id="UP000001640"/>
    </source>
</evidence>
<dbReference type="InterPro" id="IPR029184">
    <property type="entry name" value="Sas4_dom"/>
</dbReference>
<gene>
    <name evidence="3" type="primary">NCAS0B03100</name>
    <name evidence="3" type="ordered locus">NCAS_0B03100</name>
</gene>
<feature type="compositionally biased region" description="Basic and acidic residues" evidence="1">
    <location>
        <begin position="75"/>
        <end position="87"/>
    </location>
</feature>
<protein>
    <recommendedName>
        <fullName evidence="2">Something about silencing protein 4 domain-containing protein</fullName>
    </recommendedName>
</protein>
<keyword evidence="4" id="KW-1185">Reference proteome</keyword>
<dbReference type="GO" id="GO:0033255">
    <property type="term" value="C:SAS acetyltransferase complex"/>
    <property type="evidence" value="ECO:0007669"/>
    <property type="project" value="InterPro"/>
</dbReference>
<evidence type="ECO:0000256" key="1">
    <source>
        <dbReference type="SAM" id="MobiDB-lite"/>
    </source>
</evidence>
<dbReference type="GO" id="GO:0004402">
    <property type="term" value="F:histone acetyltransferase activity"/>
    <property type="evidence" value="ECO:0007669"/>
    <property type="project" value="TreeGrafter"/>
</dbReference>
<dbReference type="Pfam" id="PF15460">
    <property type="entry name" value="SAS4"/>
    <property type="match status" value="1"/>
</dbReference>